<evidence type="ECO:0000313" key="2">
    <source>
        <dbReference type="EMBL" id="ROS04978.1"/>
    </source>
</evidence>
<feature type="signal peptide" evidence="1">
    <location>
        <begin position="1"/>
        <end position="24"/>
    </location>
</feature>
<dbReference type="AlphaFoldDB" id="A0A3N2DYT1"/>
<comment type="caution">
    <text evidence="2">The sequence shown here is derived from an EMBL/GenBank/DDBJ whole genome shotgun (WGS) entry which is preliminary data.</text>
</comment>
<dbReference type="EMBL" id="RKHR01000003">
    <property type="protein sequence ID" value="ROS04978.1"/>
    <property type="molecule type" value="Genomic_DNA"/>
</dbReference>
<evidence type="ECO:0000313" key="3">
    <source>
        <dbReference type="Proteomes" id="UP000275394"/>
    </source>
</evidence>
<keyword evidence="1" id="KW-0732">Signal</keyword>
<name>A0A3N2DYT1_9GAMM</name>
<accession>A0A3N2DYT1</accession>
<reference evidence="2 3" key="1">
    <citation type="submission" date="2018-11" db="EMBL/GenBank/DDBJ databases">
        <title>Genomic Encyclopedia of Type Strains, Phase IV (KMG-IV): sequencing the most valuable type-strain genomes for metagenomic binning, comparative biology and taxonomic classification.</title>
        <authorList>
            <person name="Goeker M."/>
        </authorList>
    </citation>
    <scope>NUCLEOTIDE SEQUENCE [LARGE SCALE GENOMIC DNA]</scope>
    <source>
        <strain evidence="2 3">DSM 100316</strain>
    </source>
</reference>
<dbReference type="OrthoDB" id="197869at2"/>
<dbReference type="Gene3D" id="2.40.160.10">
    <property type="entry name" value="Porin"/>
    <property type="match status" value="1"/>
</dbReference>
<gene>
    <name evidence="2" type="ORF">EDC56_0496</name>
</gene>
<protein>
    <recommendedName>
        <fullName evidence="4">OmpL-like beta-barrel porin-2</fullName>
    </recommendedName>
</protein>
<keyword evidence="3" id="KW-1185">Reference proteome</keyword>
<feature type="chain" id="PRO_5018075533" description="OmpL-like beta-barrel porin-2" evidence="1">
    <location>
        <begin position="25"/>
        <end position="384"/>
    </location>
</feature>
<sequence length="384" mass="44278">MTRQHLITTTSFIFGLLLAPSSVAIEFADEQLRLSGFATFSLSTSDNKTPYYPNRAIDDERCYDCDATVGLQLDFQAHKNIQLSAQVVKRPEDDYSHPAIEWLYADWQATDLFSLRLGRLRTPTYMTSEYYYVGNAYPWVRPTSEVYSRQLGVTSYDGIELRYLWQPNDQINISFRPFFSPHNSTDIDLIKQRWNVRYDDLIGGVIELEAENLTLRYHHSETTVGIDVEFTASNTFVQYPDFSYKNDTVGAIYTLDNIDFWAEYQRDRDYDSFYIATVWHLNDFSPYINYAEGRDTALHQKASRSLTLGLRYELPYKISLNLEGTRSENLITPQGIMSAPRGQFVYSNWAFVNSPSTDDPAAGDWVENTSSTVNILTLALNWNF</sequence>
<evidence type="ECO:0000256" key="1">
    <source>
        <dbReference type="SAM" id="SignalP"/>
    </source>
</evidence>
<proteinExistence type="predicted"/>
<dbReference type="InterPro" id="IPR023614">
    <property type="entry name" value="Porin_dom_sf"/>
</dbReference>
<dbReference type="Proteomes" id="UP000275394">
    <property type="component" value="Unassembled WGS sequence"/>
</dbReference>
<dbReference type="SUPFAM" id="SSF56935">
    <property type="entry name" value="Porins"/>
    <property type="match status" value="1"/>
</dbReference>
<dbReference type="RefSeq" id="WP_123710929.1">
    <property type="nucleotide sequence ID" value="NZ_RKHR01000003.1"/>
</dbReference>
<evidence type="ECO:0008006" key="4">
    <source>
        <dbReference type="Google" id="ProtNLM"/>
    </source>
</evidence>
<organism evidence="2 3">
    <name type="scientific">Sinobacterium caligoides</name>
    <dbReference type="NCBI Taxonomy" id="933926"/>
    <lineage>
        <taxon>Bacteria</taxon>
        <taxon>Pseudomonadati</taxon>
        <taxon>Pseudomonadota</taxon>
        <taxon>Gammaproteobacteria</taxon>
        <taxon>Cellvibrionales</taxon>
        <taxon>Spongiibacteraceae</taxon>
        <taxon>Sinobacterium</taxon>
    </lineage>
</organism>